<evidence type="ECO:0000313" key="5">
    <source>
        <dbReference type="EMBL" id="AKJ13281.1"/>
    </source>
</evidence>
<reference evidence="5 6" key="1">
    <citation type="journal article" date="2015" name="ISME J.">
        <title>Draft Genome Sequence of Streptomyces incarnatus NRRL8089, which Produces the Nucleoside Antibiotic Sinefungin.</title>
        <authorList>
            <person name="Oshima K."/>
            <person name="Hattori M."/>
            <person name="Shimizu H."/>
            <person name="Fukuda K."/>
            <person name="Nemoto M."/>
            <person name="Inagaki K."/>
            <person name="Tamura T."/>
        </authorList>
    </citation>
    <scope>NUCLEOTIDE SEQUENCE [LARGE SCALE GENOMIC DNA]</scope>
    <source>
        <strain evidence="5 6">NRRL 8089</strain>
    </source>
</reference>
<dbReference type="Pfam" id="PF12710">
    <property type="entry name" value="HAD"/>
    <property type="match status" value="1"/>
</dbReference>
<dbReference type="InterPro" id="IPR023214">
    <property type="entry name" value="HAD_sf"/>
</dbReference>
<dbReference type="InterPro" id="IPR006385">
    <property type="entry name" value="HAD_hydro_SerB1"/>
</dbReference>
<dbReference type="SUPFAM" id="SSF56784">
    <property type="entry name" value="HAD-like"/>
    <property type="match status" value="1"/>
</dbReference>
<gene>
    <name evidence="5" type="ORF">ABB07_25590</name>
</gene>
<name>A0ABN4GQ50_9ACTN</name>
<dbReference type="InterPro" id="IPR036412">
    <property type="entry name" value="HAD-like_sf"/>
</dbReference>
<protein>
    <recommendedName>
        <fullName evidence="7">HAD family hydrolase</fullName>
    </recommendedName>
</protein>
<organism evidence="5 6">
    <name type="scientific">Streptomyces incarnatus</name>
    <dbReference type="NCBI Taxonomy" id="665007"/>
    <lineage>
        <taxon>Bacteria</taxon>
        <taxon>Bacillati</taxon>
        <taxon>Actinomycetota</taxon>
        <taxon>Actinomycetes</taxon>
        <taxon>Kitasatosporales</taxon>
        <taxon>Streptomycetaceae</taxon>
        <taxon>Streptomyces</taxon>
    </lineage>
</organism>
<dbReference type="Gene3D" id="3.40.50.1000">
    <property type="entry name" value="HAD superfamily/HAD-like"/>
    <property type="match status" value="1"/>
</dbReference>
<keyword evidence="4" id="KW-0460">Magnesium</keyword>
<evidence type="ECO:0000313" key="6">
    <source>
        <dbReference type="Proteomes" id="UP000035366"/>
    </source>
</evidence>
<evidence type="ECO:0000256" key="4">
    <source>
        <dbReference type="ARBA" id="ARBA00022842"/>
    </source>
</evidence>
<accession>A0ABN4GQ50</accession>
<dbReference type="Proteomes" id="UP000035366">
    <property type="component" value="Chromosome"/>
</dbReference>
<dbReference type="InterPro" id="IPR050582">
    <property type="entry name" value="HAD-like_SerB"/>
</dbReference>
<evidence type="ECO:0000256" key="3">
    <source>
        <dbReference type="ARBA" id="ARBA00022801"/>
    </source>
</evidence>
<evidence type="ECO:0000256" key="1">
    <source>
        <dbReference type="ARBA" id="ARBA00009184"/>
    </source>
</evidence>
<keyword evidence="6" id="KW-1185">Reference proteome</keyword>
<dbReference type="NCBIfam" id="TIGR01490">
    <property type="entry name" value="HAD-SF-IB-hyp1"/>
    <property type="match status" value="1"/>
</dbReference>
<evidence type="ECO:0008006" key="7">
    <source>
        <dbReference type="Google" id="ProtNLM"/>
    </source>
</evidence>
<dbReference type="PANTHER" id="PTHR43344">
    <property type="entry name" value="PHOSPHOSERINE PHOSPHATASE"/>
    <property type="match status" value="1"/>
</dbReference>
<keyword evidence="3" id="KW-0378">Hydrolase</keyword>
<proteinExistence type="inferred from homology"/>
<keyword evidence="2" id="KW-0479">Metal-binding</keyword>
<dbReference type="PANTHER" id="PTHR43344:SF13">
    <property type="entry name" value="PHOSPHATASE RV3661-RELATED"/>
    <property type="match status" value="1"/>
</dbReference>
<dbReference type="EMBL" id="CP011497">
    <property type="protein sequence ID" value="AKJ13281.1"/>
    <property type="molecule type" value="Genomic_DNA"/>
</dbReference>
<dbReference type="Gene3D" id="1.20.1440.100">
    <property type="entry name" value="SG protein - dephosphorylation function"/>
    <property type="match status" value="1"/>
</dbReference>
<sequence>MLSRARGIAFFDVDETLITAKSMFAFWDHWVASGAAGRHGTAAGSDDGPDRAARNRAHFRRYAGVPLAQLRTAAREWYDRYRTGPTAFVGPTVEALRRHRAAGDAVVLVSGSARPMLEPIARDLGTDDVLSTELLVTEGGLLTGEVRRPMIGAAKGEAVARLLERYGLPAERAYGYGDHASDLSMLQAVGRPHVVGDDPELAAHAARRGWPRVPASAGPR</sequence>
<comment type="similarity">
    <text evidence="1">Belongs to the HAD-like hydrolase superfamily. SerB family.</text>
</comment>
<dbReference type="NCBIfam" id="TIGR01488">
    <property type="entry name" value="HAD-SF-IB"/>
    <property type="match status" value="1"/>
</dbReference>
<evidence type="ECO:0000256" key="2">
    <source>
        <dbReference type="ARBA" id="ARBA00022723"/>
    </source>
</evidence>